<dbReference type="Proteomes" id="UP000006813">
    <property type="component" value="Unassembled WGS sequence"/>
</dbReference>
<proteinExistence type="inferred from homology"/>
<dbReference type="InterPro" id="IPR036390">
    <property type="entry name" value="WH_DNA-bd_sf"/>
</dbReference>
<evidence type="ECO:0000256" key="7">
    <source>
        <dbReference type="ARBA" id="ARBA00023242"/>
    </source>
</evidence>
<reference evidence="10 11" key="1">
    <citation type="journal article" date="2011" name="Nature">
        <title>Genome sequencing reveals insights into physiology and longevity of the naked mole rat.</title>
        <authorList>
            <person name="Kim E.B."/>
            <person name="Fang X."/>
            <person name="Fushan A.A."/>
            <person name="Huang Z."/>
            <person name="Lobanov A.V."/>
            <person name="Han L."/>
            <person name="Marino S.M."/>
            <person name="Sun X."/>
            <person name="Turanov A.A."/>
            <person name="Yang P."/>
            <person name="Yim S.H."/>
            <person name="Zhao X."/>
            <person name="Kasaikina M.V."/>
            <person name="Stoletzki N."/>
            <person name="Peng C."/>
            <person name="Polak P."/>
            <person name="Xiong Z."/>
            <person name="Kiezun A."/>
            <person name="Zhu Y."/>
            <person name="Chen Y."/>
            <person name="Kryukov G.V."/>
            <person name="Zhang Q."/>
            <person name="Peshkin L."/>
            <person name="Yang L."/>
            <person name="Bronson R.T."/>
            <person name="Buffenstein R."/>
            <person name="Wang B."/>
            <person name="Han C."/>
            <person name="Li Q."/>
            <person name="Chen L."/>
            <person name="Zhao W."/>
            <person name="Sunyaev S.R."/>
            <person name="Park T.J."/>
            <person name="Zhang G."/>
            <person name="Wang J."/>
            <person name="Gladyshev V.N."/>
        </authorList>
    </citation>
    <scope>NUCLEOTIDE SEQUENCE [LARGE SCALE GENOMIC DNA]</scope>
</reference>
<dbReference type="PANTHER" id="PTHR10015:SF454">
    <property type="entry name" value="HEAT SHOCK FACTOR PROTEIN 3"/>
    <property type="match status" value="1"/>
</dbReference>
<evidence type="ECO:0000256" key="6">
    <source>
        <dbReference type="ARBA" id="ARBA00023163"/>
    </source>
</evidence>
<keyword evidence="3" id="KW-0805">Transcription regulation</keyword>
<dbReference type="InterPro" id="IPR000232">
    <property type="entry name" value="HSF_DNA-bd"/>
</dbReference>
<comment type="similarity">
    <text evidence="2 8">Belongs to the HSF family.</text>
</comment>
<dbReference type="InterPro" id="IPR036388">
    <property type="entry name" value="WH-like_DNA-bd_sf"/>
</dbReference>
<evidence type="ECO:0000259" key="9">
    <source>
        <dbReference type="SMART" id="SM00415"/>
    </source>
</evidence>
<organism evidence="10 11">
    <name type="scientific">Heterocephalus glaber</name>
    <name type="common">Naked mole rat</name>
    <dbReference type="NCBI Taxonomy" id="10181"/>
    <lineage>
        <taxon>Eukaryota</taxon>
        <taxon>Metazoa</taxon>
        <taxon>Chordata</taxon>
        <taxon>Craniata</taxon>
        <taxon>Vertebrata</taxon>
        <taxon>Euteleostomi</taxon>
        <taxon>Mammalia</taxon>
        <taxon>Eutheria</taxon>
        <taxon>Euarchontoglires</taxon>
        <taxon>Glires</taxon>
        <taxon>Rodentia</taxon>
        <taxon>Hystricomorpha</taxon>
        <taxon>Bathyergidae</taxon>
        <taxon>Heterocephalus</taxon>
    </lineage>
</organism>
<dbReference type="GO" id="GO:0003700">
    <property type="term" value="F:DNA-binding transcription factor activity"/>
    <property type="evidence" value="ECO:0007669"/>
    <property type="project" value="InterPro"/>
</dbReference>
<dbReference type="Gene3D" id="1.10.10.10">
    <property type="entry name" value="Winged helix-like DNA-binding domain superfamily/Winged helix DNA-binding domain"/>
    <property type="match status" value="1"/>
</dbReference>
<evidence type="ECO:0000256" key="1">
    <source>
        <dbReference type="ARBA" id="ARBA00004123"/>
    </source>
</evidence>
<dbReference type="PRINTS" id="PR00056">
    <property type="entry name" value="HSFDOMAIN"/>
</dbReference>
<sequence length="471" mass="53250">MEEASTAVVPSFLVKLWAIVDNTDLDNVIRWSENGQSFCIINEQIFAKTVLPKYFKHSNIASFTRQLNIYGFRKVIGLALEKTGPNASAVEFQHPLFKKGGKSFLENIKRKVPSEKMQHVKISNEMHRMMTEVQEMNNKQNNMDAKFEKLKKSLPVISEVSASKCARPYFHIPEEKEKEAMEILKDGYALIEDKYKNLLDSDLPTLKDEYKNLVSSVDQTNEDHGKDPKMSSQDVPMCEDSVITDLSLAIPDLQDLMTVESFVQETKDISLELESLLSQDIDSVLTEDKSDIQCDTTMNRDEMNYISGDLMELKSPLYKKNVNYSSDHASEPVSFELLNLMTNENETLLNVHVMAETDNLSLMKNQEGEISLLDASGKEGEMLMNDFGGLQDSSDLYLDDLKNSSNVLPNLCDHDYISVNIPSQQYVANPTENVMPYLCMETSGECKLFPFLLPNSGTNFVEEATKIDPST</sequence>
<evidence type="ECO:0000313" key="11">
    <source>
        <dbReference type="Proteomes" id="UP000006813"/>
    </source>
</evidence>
<evidence type="ECO:0000256" key="8">
    <source>
        <dbReference type="RuleBase" id="RU004020"/>
    </source>
</evidence>
<dbReference type="FunFam" id="1.10.10.10:FF:000027">
    <property type="entry name" value="Heat shock transcription factor 1"/>
    <property type="match status" value="1"/>
</dbReference>
<evidence type="ECO:0000256" key="2">
    <source>
        <dbReference type="ARBA" id="ARBA00006403"/>
    </source>
</evidence>
<protein>
    <submittedName>
        <fullName evidence="10">Heat shock factor protein 3</fullName>
    </submittedName>
</protein>
<accession>G5ASP1</accession>
<dbReference type="OMA" id="GECKLFP"/>
<dbReference type="EMBL" id="JH166749">
    <property type="protein sequence ID" value="EHB00052.1"/>
    <property type="molecule type" value="Genomic_DNA"/>
</dbReference>
<dbReference type="GO" id="GO:0005634">
    <property type="term" value="C:nucleus"/>
    <property type="evidence" value="ECO:0007669"/>
    <property type="project" value="UniProtKB-SubCell"/>
</dbReference>
<dbReference type="SMART" id="SM00415">
    <property type="entry name" value="HSF"/>
    <property type="match status" value="1"/>
</dbReference>
<dbReference type="PANTHER" id="PTHR10015">
    <property type="entry name" value="HEAT SHOCK TRANSCRIPTION FACTOR"/>
    <property type="match status" value="1"/>
</dbReference>
<name>G5ASP1_HETGA</name>
<dbReference type="Pfam" id="PF00447">
    <property type="entry name" value="HSF_DNA-bind"/>
    <property type="match status" value="1"/>
</dbReference>
<keyword evidence="7" id="KW-0539">Nucleus</keyword>
<keyword evidence="4 10" id="KW-0346">Stress response</keyword>
<comment type="subcellular location">
    <subcellularLocation>
        <location evidence="1">Nucleus</location>
    </subcellularLocation>
</comment>
<gene>
    <name evidence="10" type="ORF">GW7_08566</name>
</gene>
<evidence type="ECO:0000256" key="3">
    <source>
        <dbReference type="ARBA" id="ARBA00023015"/>
    </source>
</evidence>
<evidence type="ECO:0000256" key="4">
    <source>
        <dbReference type="ARBA" id="ARBA00023016"/>
    </source>
</evidence>
<dbReference type="FunCoup" id="G5ASP1">
    <property type="interactions" value="11"/>
</dbReference>
<keyword evidence="5" id="KW-0238">DNA-binding</keyword>
<evidence type="ECO:0000256" key="5">
    <source>
        <dbReference type="ARBA" id="ARBA00023125"/>
    </source>
</evidence>
<feature type="domain" description="HSF-type DNA-binding" evidence="9">
    <location>
        <begin position="8"/>
        <end position="111"/>
    </location>
</feature>
<dbReference type="GO" id="GO:0043565">
    <property type="term" value="F:sequence-specific DNA binding"/>
    <property type="evidence" value="ECO:0007669"/>
    <property type="project" value="InterPro"/>
</dbReference>
<dbReference type="AlphaFoldDB" id="G5ASP1"/>
<dbReference type="STRING" id="10181.G5ASP1"/>
<dbReference type="InParanoid" id="G5ASP1"/>
<dbReference type="SUPFAM" id="SSF46785">
    <property type="entry name" value="Winged helix' DNA-binding domain"/>
    <property type="match status" value="1"/>
</dbReference>
<evidence type="ECO:0000313" key="10">
    <source>
        <dbReference type="EMBL" id="EHB00052.1"/>
    </source>
</evidence>
<keyword evidence="6" id="KW-0804">Transcription</keyword>